<evidence type="ECO:0000313" key="6">
    <source>
        <dbReference type="Proteomes" id="UP001064489"/>
    </source>
</evidence>
<comment type="similarity">
    <text evidence="1">Belongs to the leguminous lectin family.</text>
</comment>
<dbReference type="InterPro" id="IPR050258">
    <property type="entry name" value="Leguminous_Lectin"/>
</dbReference>
<dbReference type="SUPFAM" id="SSF49899">
    <property type="entry name" value="Concanavalin A-like lectins/glucanases"/>
    <property type="match status" value="1"/>
</dbReference>
<accession>A0AAD5I995</accession>
<dbReference type="EMBL" id="JAJSOW010000107">
    <property type="protein sequence ID" value="KAI9156401.1"/>
    <property type="molecule type" value="Genomic_DNA"/>
</dbReference>
<feature type="region of interest" description="Disordered" evidence="3">
    <location>
        <begin position="169"/>
        <end position="189"/>
    </location>
</feature>
<keyword evidence="2" id="KW-0430">Lectin</keyword>
<dbReference type="Pfam" id="PF00139">
    <property type="entry name" value="Lectin_legB"/>
    <property type="match status" value="1"/>
</dbReference>
<proteinExistence type="inferred from homology"/>
<dbReference type="AlphaFoldDB" id="A0AAD5I995"/>
<dbReference type="InterPro" id="IPR001220">
    <property type="entry name" value="Legume_lectin_dom"/>
</dbReference>
<name>A0AAD5I995_ACENE</name>
<gene>
    <name evidence="5" type="ORF">LWI28_005829</name>
</gene>
<evidence type="ECO:0000259" key="4">
    <source>
        <dbReference type="Pfam" id="PF00139"/>
    </source>
</evidence>
<evidence type="ECO:0000313" key="5">
    <source>
        <dbReference type="EMBL" id="KAI9156401.1"/>
    </source>
</evidence>
<reference evidence="5" key="2">
    <citation type="submission" date="2023-02" db="EMBL/GenBank/DDBJ databases">
        <authorList>
            <person name="Swenson N.G."/>
            <person name="Wegrzyn J.L."/>
            <person name="Mcevoy S.L."/>
        </authorList>
    </citation>
    <scope>NUCLEOTIDE SEQUENCE</scope>
    <source>
        <strain evidence="5">91603</strain>
        <tissue evidence="5">Leaf</tissue>
    </source>
</reference>
<organism evidence="5 6">
    <name type="scientific">Acer negundo</name>
    <name type="common">Box elder</name>
    <dbReference type="NCBI Taxonomy" id="4023"/>
    <lineage>
        <taxon>Eukaryota</taxon>
        <taxon>Viridiplantae</taxon>
        <taxon>Streptophyta</taxon>
        <taxon>Embryophyta</taxon>
        <taxon>Tracheophyta</taxon>
        <taxon>Spermatophyta</taxon>
        <taxon>Magnoliopsida</taxon>
        <taxon>eudicotyledons</taxon>
        <taxon>Gunneridae</taxon>
        <taxon>Pentapetalae</taxon>
        <taxon>rosids</taxon>
        <taxon>malvids</taxon>
        <taxon>Sapindales</taxon>
        <taxon>Sapindaceae</taxon>
        <taxon>Hippocastanoideae</taxon>
        <taxon>Acereae</taxon>
        <taxon>Acer</taxon>
    </lineage>
</organism>
<feature type="domain" description="Legume lectin" evidence="4">
    <location>
        <begin position="87"/>
        <end position="174"/>
    </location>
</feature>
<dbReference type="InterPro" id="IPR013320">
    <property type="entry name" value="ConA-like_dom_sf"/>
</dbReference>
<comment type="caution">
    <text evidence="5">The sequence shown here is derived from an EMBL/GenBank/DDBJ whole genome shotgun (WGS) entry which is preliminary data.</text>
</comment>
<sequence length="297" mass="33056">MEVVEKICRMEERIQKLEEQARVLQYDASKSSKAKLIAVNQGYDAGHTAGFNLMREYVKFFFPEGQWEKVDPIKAKEGYCFTDVGKRSFGLSKIGLHTSKFRVVVVEFDTSFDPEYGDLNGNHICIDVDSLLTVKFCNISSQNMFLNSGKKLVSWIDYDASAKRLEVPSHNEDSMVKPQINQNQPNGPPTDINVPLSMVYHSITPRLKKKAKYTVTPIGCSPVTVISDSPSTNYFPNETPGDESLSHISIKCLIFDDIPLVIGSNTLSSGTNRMGANDYVPPLDSSCGRSKYNAKGC</sequence>
<dbReference type="GO" id="GO:0030246">
    <property type="term" value="F:carbohydrate binding"/>
    <property type="evidence" value="ECO:0007669"/>
    <property type="project" value="UniProtKB-KW"/>
</dbReference>
<keyword evidence="6" id="KW-1185">Reference proteome</keyword>
<dbReference type="PANTHER" id="PTHR32401:SF16">
    <property type="entry name" value="CONCANAVALIN A-LIKE LECTIN FAMILY PROTEIN"/>
    <property type="match status" value="1"/>
</dbReference>
<protein>
    <recommendedName>
        <fullName evidence="4">Legume lectin domain-containing protein</fullName>
    </recommendedName>
</protein>
<dbReference type="PANTHER" id="PTHR32401">
    <property type="entry name" value="CONCANAVALIN A-LIKE LECTIN FAMILY PROTEIN"/>
    <property type="match status" value="1"/>
</dbReference>
<evidence type="ECO:0000256" key="1">
    <source>
        <dbReference type="ARBA" id="ARBA00007606"/>
    </source>
</evidence>
<dbReference type="Proteomes" id="UP001064489">
    <property type="component" value="Chromosome 12"/>
</dbReference>
<evidence type="ECO:0000256" key="3">
    <source>
        <dbReference type="SAM" id="MobiDB-lite"/>
    </source>
</evidence>
<reference evidence="5" key="1">
    <citation type="journal article" date="2022" name="Plant J.">
        <title>Strategies of tolerance reflected in two North American maple genomes.</title>
        <authorList>
            <person name="McEvoy S.L."/>
            <person name="Sezen U.U."/>
            <person name="Trouern-Trend A."/>
            <person name="McMahon S.M."/>
            <person name="Schaberg P.G."/>
            <person name="Yang J."/>
            <person name="Wegrzyn J.L."/>
            <person name="Swenson N.G."/>
        </authorList>
    </citation>
    <scope>NUCLEOTIDE SEQUENCE</scope>
    <source>
        <strain evidence="5">91603</strain>
    </source>
</reference>
<dbReference type="Gene3D" id="2.60.120.200">
    <property type="match status" value="1"/>
</dbReference>
<evidence type="ECO:0000256" key="2">
    <source>
        <dbReference type="ARBA" id="ARBA00022734"/>
    </source>
</evidence>